<keyword evidence="4" id="KW-1185">Reference proteome</keyword>
<dbReference type="Gene3D" id="3.40.630.10">
    <property type="entry name" value="Zn peptidases"/>
    <property type="match status" value="1"/>
</dbReference>
<dbReference type="PIRSF" id="PIRSF037226">
    <property type="entry name" value="Amidohydrolase_ACY1L2_prd"/>
    <property type="match status" value="1"/>
</dbReference>
<comment type="similarity">
    <text evidence="1">Belongs to the peptidase M20A family.</text>
</comment>
<dbReference type="InterPro" id="IPR011650">
    <property type="entry name" value="Peptidase_M20_dimer"/>
</dbReference>
<evidence type="ECO:0000313" key="4">
    <source>
        <dbReference type="Proteomes" id="UP000244910"/>
    </source>
</evidence>
<dbReference type="GO" id="GO:0046657">
    <property type="term" value="P:folic acid catabolic process"/>
    <property type="evidence" value="ECO:0007669"/>
    <property type="project" value="TreeGrafter"/>
</dbReference>
<dbReference type="Proteomes" id="UP000244910">
    <property type="component" value="Chromosome"/>
</dbReference>
<dbReference type="PANTHER" id="PTHR30575:SF0">
    <property type="entry name" value="XAA-ARG DIPEPTIDASE"/>
    <property type="match status" value="1"/>
</dbReference>
<dbReference type="InterPro" id="IPR052030">
    <property type="entry name" value="Peptidase_M20/M20A_hydrolases"/>
</dbReference>
<dbReference type="PANTHER" id="PTHR30575">
    <property type="entry name" value="PEPTIDASE M20"/>
    <property type="match status" value="1"/>
</dbReference>
<dbReference type="Gene3D" id="3.30.70.360">
    <property type="match status" value="1"/>
</dbReference>
<dbReference type="KEGG" id="cdrk:B9W14_17675"/>
<dbReference type="CDD" id="cd03887">
    <property type="entry name" value="M20_Acy1L2"/>
    <property type="match status" value="1"/>
</dbReference>
<organism evidence="3 4">
    <name type="scientific">Clostridium drakei</name>
    <dbReference type="NCBI Taxonomy" id="332101"/>
    <lineage>
        <taxon>Bacteria</taxon>
        <taxon>Bacillati</taxon>
        <taxon>Bacillota</taxon>
        <taxon>Clostridia</taxon>
        <taxon>Eubacteriales</taxon>
        <taxon>Clostridiaceae</taxon>
        <taxon>Clostridium</taxon>
    </lineage>
</organism>
<evidence type="ECO:0000259" key="2">
    <source>
        <dbReference type="Pfam" id="PF07687"/>
    </source>
</evidence>
<evidence type="ECO:0000313" key="3">
    <source>
        <dbReference type="EMBL" id="AWI06256.1"/>
    </source>
</evidence>
<dbReference type="GO" id="GO:0005737">
    <property type="term" value="C:cytoplasm"/>
    <property type="evidence" value="ECO:0007669"/>
    <property type="project" value="TreeGrafter"/>
</dbReference>
<proteinExistence type="inferred from homology"/>
<dbReference type="NCBIfam" id="TIGR01891">
    <property type="entry name" value="amidohydrolases"/>
    <property type="match status" value="1"/>
</dbReference>
<evidence type="ECO:0000256" key="1">
    <source>
        <dbReference type="PIRNR" id="PIRNR037226"/>
    </source>
</evidence>
<sequence length="402" mass="43431">MNIQNVKKIKQDIIDELENKKENYIDISHKIHEHPEIGNEEVYASELLIDTLKKEGFQVEKALAGHPTSFIARKKSSKNSGPTIGFLAEYDALPNLGHGCGHNIIGTASTAAAITLSKYIDEIGGEVLVFGTPAEEGGENGSAKATFVKQGLFKGVDACLMVHPGGENSVTPYSLANNPIQFEFIGKASHAASAPENGINALDGVIQLFNGINALRQHVTDDVRMHGIITDGGSAPNIVPDYAKAKFFIRAFTKENCALVTEKVKNIAKGAALSTGAKVNISFFQNEVDNFVINEKFDEVFSENLKLLGINIDNIPKKGIGSTDAGNVSQVIPTIQPIIKIGDKSLCAHTPEFREAAKSKKGDEALITASKALALTGLTLLTDEHKLLEIKEEFNRCRNRNL</sequence>
<dbReference type="GO" id="GO:0071713">
    <property type="term" value="F:para-aminobenzoyl-glutamate hydrolase activity"/>
    <property type="evidence" value="ECO:0007669"/>
    <property type="project" value="TreeGrafter"/>
</dbReference>
<accession>A0A2U8DTY7</accession>
<dbReference type="AlphaFoldDB" id="A0A2U8DTY7"/>
<dbReference type="InterPro" id="IPR036264">
    <property type="entry name" value="Bact_exopeptidase_dim_dom"/>
</dbReference>
<gene>
    <name evidence="3" type="ORF">B9W14_17675</name>
</gene>
<dbReference type="Pfam" id="PF07687">
    <property type="entry name" value="M20_dimer"/>
    <property type="match status" value="1"/>
</dbReference>
<dbReference type="RefSeq" id="WP_032077423.1">
    <property type="nucleotide sequence ID" value="NZ_CP020953.1"/>
</dbReference>
<name>A0A2U8DTY7_9CLOT</name>
<dbReference type="EMBL" id="CP020953">
    <property type="protein sequence ID" value="AWI06256.1"/>
    <property type="molecule type" value="Genomic_DNA"/>
</dbReference>
<reference evidence="4" key="1">
    <citation type="submission" date="2017-04" db="EMBL/GenBank/DDBJ databases">
        <authorList>
            <person name="Song Y."/>
            <person name="Cho B.-K."/>
        </authorList>
    </citation>
    <scope>NUCLEOTIDE SEQUENCE [LARGE SCALE GENOMIC DNA]</scope>
    <source>
        <strain evidence="4">SL1</strain>
    </source>
</reference>
<feature type="domain" description="Peptidase M20 dimerisation" evidence="2">
    <location>
        <begin position="182"/>
        <end position="271"/>
    </location>
</feature>
<dbReference type="GO" id="GO:0016805">
    <property type="term" value="F:dipeptidase activity"/>
    <property type="evidence" value="ECO:0007669"/>
    <property type="project" value="InterPro"/>
</dbReference>
<dbReference type="InterPro" id="IPR002933">
    <property type="entry name" value="Peptidase_M20"/>
</dbReference>
<dbReference type="OrthoDB" id="9781032at2"/>
<protein>
    <recommendedName>
        <fullName evidence="1">Peptidase M20 domain-containing protein 2</fullName>
    </recommendedName>
</protein>
<dbReference type="Pfam" id="PF01546">
    <property type="entry name" value="Peptidase_M20"/>
    <property type="match status" value="1"/>
</dbReference>
<dbReference type="InterPro" id="IPR017439">
    <property type="entry name" value="Amidohydrolase"/>
</dbReference>
<dbReference type="SUPFAM" id="SSF53187">
    <property type="entry name" value="Zn-dependent exopeptidases"/>
    <property type="match status" value="1"/>
</dbReference>
<keyword evidence="3" id="KW-0378">Hydrolase</keyword>
<dbReference type="InterPro" id="IPR017144">
    <property type="entry name" value="Xaa-Arg_dipeptidase"/>
</dbReference>
<dbReference type="SUPFAM" id="SSF55031">
    <property type="entry name" value="Bacterial exopeptidase dimerisation domain"/>
    <property type="match status" value="1"/>
</dbReference>
<dbReference type="FunFam" id="3.30.70.360:FF:000004">
    <property type="entry name" value="Peptidase M20 domain-containing protein 2"/>
    <property type="match status" value="1"/>
</dbReference>